<comment type="function">
    <text evidence="5">Catalyzes the cleavage of L-allo-threonine and L-threonine to glycine and acetaldehyde.</text>
</comment>
<dbReference type="InterPro" id="IPR001597">
    <property type="entry name" value="ArAA_b-elim_lyase/Thr_aldolase"/>
</dbReference>
<dbReference type="InterPro" id="IPR015421">
    <property type="entry name" value="PyrdxlP-dep_Trfase_major"/>
</dbReference>
<dbReference type="Proteomes" id="UP000199328">
    <property type="component" value="Unassembled WGS sequence"/>
</dbReference>
<dbReference type="RefSeq" id="WP_092497996.1">
    <property type="nucleotide sequence ID" value="NZ_FNFV01000001.1"/>
</dbReference>
<evidence type="ECO:0000256" key="2">
    <source>
        <dbReference type="ARBA" id="ARBA00006966"/>
    </source>
</evidence>
<dbReference type="Gene3D" id="3.90.1150.10">
    <property type="entry name" value="Aspartate Aminotransferase, domain 1"/>
    <property type="match status" value="1"/>
</dbReference>
<comment type="cofactor">
    <cofactor evidence="1 5">
        <name>pyridoxal 5'-phosphate</name>
        <dbReference type="ChEBI" id="CHEBI:597326"/>
    </cofactor>
</comment>
<dbReference type="SUPFAM" id="SSF53383">
    <property type="entry name" value="PLP-dependent transferases"/>
    <property type="match status" value="1"/>
</dbReference>
<reference evidence="8" key="1">
    <citation type="submission" date="2016-10" db="EMBL/GenBank/DDBJ databases">
        <authorList>
            <person name="Varghese N."/>
            <person name="Submissions S."/>
        </authorList>
    </citation>
    <scope>NUCLEOTIDE SEQUENCE [LARGE SCALE GENOMIC DNA]</scope>
    <source>
        <strain evidence="8">CGMCC 1.10789</strain>
    </source>
</reference>
<dbReference type="Pfam" id="PF01212">
    <property type="entry name" value="Beta_elim_lyase"/>
    <property type="match status" value="1"/>
</dbReference>
<accession>A0A1G8Z7T2</accession>
<keyword evidence="8" id="KW-1185">Reference proteome</keyword>
<evidence type="ECO:0000313" key="8">
    <source>
        <dbReference type="Proteomes" id="UP000199328"/>
    </source>
</evidence>
<comment type="catalytic activity">
    <reaction evidence="5">
        <text>L-threonine = acetaldehyde + glycine</text>
        <dbReference type="Rhea" id="RHEA:19625"/>
        <dbReference type="ChEBI" id="CHEBI:15343"/>
        <dbReference type="ChEBI" id="CHEBI:57305"/>
        <dbReference type="ChEBI" id="CHEBI:57926"/>
        <dbReference type="EC" id="4.1.2.48"/>
    </reaction>
</comment>
<dbReference type="EMBL" id="FNFV01000001">
    <property type="protein sequence ID" value="SDK11033.1"/>
    <property type="molecule type" value="Genomic_DNA"/>
</dbReference>
<sequence>MNFASDNTSPAHPRVMEALARANEGYAPSYGEDTLTRAAEARIRDVFEAPEATIAFVATGTAANALSAALLCPPWGALYAHEGAHIFYDECGAPEFYTGGAKVVPVPGAHGRIDADALAAAITAQMTGDAHSVVPSALSITNATEAGTVHRPEDVARLAAVARARGLGVHMDGARLANALAASGAAPAEMTWKAGVDVLSFGGTKNGLMAAEAVVVFDGARAESLPFRRMRAGHLWSKHRFLAAQMLAYLDGGLWLELARAANAMAARLAQGLARLSGVELLHPVEANEVFAAFPRAAHRKLREAGAAYALWPETQSLEGVAEAPLSARMVASWCTQEEEVDRFLEVLANALG</sequence>
<dbReference type="OrthoDB" id="9774495at2"/>
<evidence type="ECO:0000256" key="4">
    <source>
        <dbReference type="ARBA" id="ARBA00022898"/>
    </source>
</evidence>
<dbReference type="GO" id="GO:0008732">
    <property type="term" value="F:L-allo-threonine aldolase activity"/>
    <property type="evidence" value="ECO:0007669"/>
    <property type="project" value="RHEA"/>
</dbReference>
<dbReference type="InterPro" id="IPR015422">
    <property type="entry name" value="PyrdxlP-dep_Trfase_small"/>
</dbReference>
<protein>
    <recommendedName>
        <fullName evidence="5">L-threonine aldolase</fullName>
        <ecNumber evidence="5">4.1.2.48</ecNumber>
    </recommendedName>
</protein>
<gene>
    <name evidence="7" type="ORF">SAMN05216257_101612</name>
</gene>
<dbReference type="InterPro" id="IPR015424">
    <property type="entry name" value="PyrdxlP-dep_Trfase"/>
</dbReference>
<dbReference type="STRING" id="990712.SAMN05216257_101612"/>
<dbReference type="GO" id="GO:0006567">
    <property type="term" value="P:L-threonine catabolic process"/>
    <property type="evidence" value="ECO:0007669"/>
    <property type="project" value="UniProtKB-UniRule"/>
</dbReference>
<keyword evidence="4 5" id="KW-0663">Pyridoxal phosphate</keyword>
<dbReference type="InterPro" id="IPR026273">
    <property type="entry name" value="Low_specificity_L-TA_bact"/>
</dbReference>
<name>A0A1G8Z7T2_9RHOB</name>
<evidence type="ECO:0000313" key="7">
    <source>
        <dbReference type="EMBL" id="SDK11033.1"/>
    </source>
</evidence>
<proteinExistence type="inferred from homology"/>
<comment type="subunit">
    <text evidence="3">Homotetramer.</text>
</comment>
<evidence type="ECO:0000256" key="1">
    <source>
        <dbReference type="ARBA" id="ARBA00001933"/>
    </source>
</evidence>
<evidence type="ECO:0000256" key="5">
    <source>
        <dbReference type="PIRNR" id="PIRNR038940"/>
    </source>
</evidence>
<comment type="similarity">
    <text evidence="2 5">Belongs to the threonine aldolase family.</text>
</comment>
<organism evidence="7 8">
    <name type="scientific">Meinhardsimonia xiamenensis</name>
    <dbReference type="NCBI Taxonomy" id="990712"/>
    <lineage>
        <taxon>Bacteria</taxon>
        <taxon>Pseudomonadati</taxon>
        <taxon>Pseudomonadota</taxon>
        <taxon>Alphaproteobacteria</taxon>
        <taxon>Rhodobacterales</taxon>
        <taxon>Paracoccaceae</taxon>
        <taxon>Meinhardsimonia</taxon>
    </lineage>
</organism>
<dbReference type="PANTHER" id="PTHR48097:SF5">
    <property type="entry name" value="LOW SPECIFICITY L-THREONINE ALDOLASE"/>
    <property type="match status" value="1"/>
</dbReference>
<dbReference type="AlphaFoldDB" id="A0A1G8Z7T2"/>
<evidence type="ECO:0000259" key="6">
    <source>
        <dbReference type="Pfam" id="PF01212"/>
    </source>
</evidence>
<evidence type="ECO:0000256" key="3">
    <source>
        <dbReference type="ARBA" id="ARBA00011881"/>
    </source>
</evidence>
<dbReference type="PIRSF" id="PIRSF038940">
    <property type="entry name" value="Low_specificity_LTA"/>
    <property type="match status" value="1"/>
</dbReference>
<keyword evidence="5" id="KW-0456">Lyase</keyword>
<feature type="domain" description="Aromatic amino acid beta-eliminating lyase/threonine aldolase" evidence="6">
    <location>
        <begin position="3"/>
        <end position="292"/>
    </location>
</feature>
<dbReference type="EC" id="4.1.2.48" evidence="5"/>
<comment type="catalytic activity">
    <reaction evidence="5">
        <text>L-allo-threonine = acetaldehyde + glycine</text>
        <dbReference type="Rhea" id="RHEA:26209"/>
        <dbReference type="ChEBI" id="CHEBI:15343"/>
        <dbReference type="ChEBI" id="CHEBI:57305"/>
        <dbReference type="ChEBI" id="CHEBI:58585"/>
        <dbReference type="EC" id="4.1.2.48"/>
    </reaction>
</comment>
<dbReference type="PANTHER" id="PTHR48097">
    <property type="entry name" value="L-THREONINE ALDOLASE-RELATED"/>
    <property type="match status" value="1"/>
</dbReference>
<dbReference type="Gene3D" id="3.40.640.10">
    <property type="entry name" value="Type I PLP-dependent aspartate aminotransferase-like (Major domain)"/>
    <property type="match status" value="1"/>
</dbReference>